<dbReference type="PANTHER" id="PTHR33198">
    <property type="entry name" value="ANK_REP_REGION DOMAIN-CONTAINING PROTEIN-RELATED"/>
    <property type="match status" value="1"/>
</dbReference>
<organism evidence="2 3">
    <name type="scientific">Acanthochromis polyacanthus</name>
    <name type="common">spiny chromis</name>
    <dbReference type="NCBI Taxonomy" id="80966"/>
    <lineage>
        <taxon>Eukaryota</taxon>
        <taxon>Metazoa</taxon>
        <taxon>Chordata</taxon>
        <taxon>Craniata</taxon>
        <taxon>Vertebrata</taxon>
        <taxon>Euteleostomi</taxon>
        <taxon>Actinopterygii</taxon>
        <taxon>Neopterygii</taxon>
        <taxon>Teleostei</taxon>
        <taxon>Neoteleostei</taxon>
        <taxon>Acanthomorphata</taxon>
        <taxon>Ovalentaria</taxon>
        <taxon>Pomacentridae</taxon>
        <taxon>Acanthochromis</taxon>
    </lineage>
</organism>
<feature type="region of interest" description="Disordered" evidence="1">
    <location>
        <begin position="177"/>
        <end position="199"/>
    </location>
</feature>
<dbReference type="GeneTree" id="ENSGT00940000165756"/>
<sequence length="199" mass="22978">MAFLVGRVDEYNESKEDFDSYLERLEQWLLANDIEDEKKVCVFLSVIGADTYKLLKNLVSPKVPSALPYEELTKVLSTHYRPAPVVIAERFRFQKRNQKEGETVSDYVVALRQLSTTCDFGQYLDDALRDRFVSGMRSDAVQRRLLSEKELTFSRACEIAVSMELASRNTMEFSGHSASHQVNALYPERQRTRPQRLNL</sequence>
<reference evidence="2" key="1">
    <citation type="submission" date="2025-08" db="UniProtKB">
        <authorList>
            <consortium name="Ensembl"/>
        </authorList>
    </citation>
    <scope>IDENTIFICATION</scope>
</reference>
<dbReference type="InParanoid" id="A0A3Q1F3H9"/>
<evidence type="ECO:0000256" key="1">
    <source>
        <dbReference type="SAM" id="MobiDB-lite"/>
    </source>
</evidence>
<dbReference type="PANTHER" id="PTHR33198:SF19">
    <property type="entry name" value="CCHC-TYPE DOMAIN-CONTAINING PROTEIN"/>
    <property type="match status" value="1"/>
</dbReference>
<evidence type="ECO:0000313" key="3">
    <source>
        <dbReference type="Proteomes" id="UP000257200"/>
    </source>
</evidence>
<dbReference type="AlphaFoldDB" id="A0A3Q1F3H9"/>
<dbReference type="Ensembl" id="ENSAPOT00000014338.1">
    <property type="protein sequence ID" value="ENSAPOP00000001910.1"/>
    <property type="gene ID" value="ENSAPOG00000003270.1"/>
</dbReference>
<evidence type="ECO:0008006" key="4">
    <source>
        <dbReference type="Google" id="ProtNLM"/>
    </source>
</evidence>
<dbReference type="STRING" id="80966.ENSAPOP00000001910"/>
<name>A0A3Q1F3H9_9TELE</name>
<keyword evidence="3" id="KW-1185">Reference proteome</keyword>
<protein>
    <recommendedName>
        <fullName evidence="4">Retrotransposon gag domain-containing protein</fullName>
    </recommendedName>
</protein>
<reference evidence="2" key="2">
    <citation type="submission" date="2025-09" db="UniProtKB">
        <authorList>
            <consortium name="Ensembl"/>
        </authorList>
    </citation>
    <scope>IDENTIFICATION</scope>
</reference>
<accession>A0A3Q1F3H9</accession>
<evidence type="ECO:0000313" key="2">
    <source>
        <dbReference type="Ensembl" id="ENSAPOP00000001910.1"/>
    </source>
</evidence>
<proteinExistence type="predicted"/>
<dbReference type="Proteomes" id="UP000257200">
    <property type="component" value="Unplaced"/>
</dbReference>